<organism evidence="7 8">
    <name type="scientific">Apiospora saccharicola</name>
    <dbReference type="NCBI Taxonomy" id="335842"/>
    <lineage>
        <taxon>Eukaryota</taxon>
        <taxon>Fungi</taxon>
        <taxon>Dikarya</taxon>
        <taxon>Ascomycota</taxon>
        <taxon>Pezizomycotina</taxon>
        <taxon>Sordariomycetes</taxon>
        <taxon>Xylariomycetidae</taxon>
        <taxon>Amphisphaeriales</taxon>
        <taxon>Apiosporaceae</taxon>
        <taxon>Apiospora</taxon>
    </lineage>
</organism>
<feature type="domain" description="Peptidase S54 rhomboid" evidence="6">
    <location>
        <begin position="64"/>
        <end position="160"/>
    </location>
</feature>
<keyword evidence="3 5" id="KW-1133">Transmembrane helix</keyword>
<protein>
    <recommendedName>
        <fullName evidence="6">Peptidase S54 rhomboid domain-containing protein</fullName>
    </recommendedName>
</protein>
<keyword evidence="8" id="KW-1185">Reference proteome</keyword>
<keyword evidence="4 5" id="KW-0472">Membrane</keyword>
<feature type="transmembrane region" description="Helical" evidence="5">
    <location>
        <begin position="142"/>
        <end position="160"/>
    </location>
</feature>
<evidence type="ECO:0000313" key="8">
    <source>
        <dbReference type="Proteomes" id="UP001446871"/>
    </source>
</evidence>
<dbReference type="Proteomes" id="UP001446871">
    <property type="component" value="Unassembled WGS sequence"/>
</dbReference>
<reference evidence="7 8" key="1">
    <citation type="submission" date="2023-01" db="EMBL/GenBank/DDBJ databases">
        <title>Analysis of 21 Apiospora genomes using comparative genomics revels a genus with tremendous synthesis potential of carbohydrate active enzymes and secondary metabolites.</title>
        <authorList>
            <person name="Sorensen T."/>
        </authorList>
    </citation>
    <scope>NUCLEOTIDE SEQUENCE [LARGE SCALE GENOMIC DNA]</scope>
    <source>
        <strain evidence="7 8">CBS 83171</strain>
    </source>
</reference>
<comment type="caution">
    <text evidence="7">The sequence shown here is derived from an EMBL/GenBank/DDBJ whole genome shotgun (WGS) entry which is preliminary data.</text>
</comment>
<dbReference type="Gene3D" id="1.20.1540.10">
    <property type="entry name" value="Rhomboid-like"/>
    <property type="match status" value="1"/>
</dbReference>
<dbReference type="SUPFAM" id="SSF144091">
    <property type="entry name" value="Rhomboid-like"/>
    <property type="match status" value="1"/>
</dbReference>
<comment type="subcellular location">
    <subcellularLocation>
        <location evidence="1">Membrane</location>
        <topology evidence="1">Multi-pass membrane protein</topology>
    </subcellularLocation>
</comment>
<evidence type="ECO:0000256" key="3">
    <source>
        <dbReference type="ARBA" id="ARBA00022989"/>
    </source>
</evidence>
<evidence type="ECO:0000256" key="2">
    <source>
        <dbReference type="ARBA" id="ARBA00022692"/>
    </source>
</evidence>
<evidence type="ECO:0000313" key="7">
    <source>
        <dbReference type="EMBL" id="KAK8063130.1"/>
    </source>
</evidence>
<evidence type="ECO:0000259" key="6">
    <source>
        <dbReference type="Pfam" id="PF01694"/>
    </source>
</evidence>
<evidence type="ECO:0000256" key="5">
    <source>
        <dbReference type="SAM" id="Phobius"/>
    </source>
</evidence>
<accession>A0ABR1UW50</accession>
<evidence type="ECO:0000256" key="4">
    <source>
        <dbReference type="ARBA" id="ARBA00023136"/>
    </source>
</evidence>
<keyword evidence="2 5" id="KW-0812">Transmembrane</keyword>
<dbReference type="InterPro" id="IPR022764">
    <property type="entry name" value="Peptidase_S54_rhomboid_dom"/>
</dbReference>
<proteinExistence type="predicted"/>
<dbReference type="EMBL" id="JAQQWM010000005">
    <property type="protein sequence ID" value="KAK8063130.1"/>
    <property type="molecule type" value="Genomic_DNA"/>
</dbReference>
<gene>
    <name evidence="7" type="ORF">PG996_007782</name>
</gene>
<feature type="transmembrane region" description="Helical" evidence="5">
    <location>
        <begin position="64"/>
        <end position="84"/>
    </location>
</feature>
<sequence>MLSVAFRSGLFKPWSVVLLMAGSEIASNSCFVGEGWLGLKASPPGPEDDATEQEIDRRLRRRGCLGASGMVFGVMATLTCLSPTTRIFRFVPLWLFVPFLVGSDVWDGYGTWQSIRARVRQDIEETKRSEVRSESKRDSADHAAHLAGAAFGVFFALLKWRLGSRL</sequence>
<evidence type="ECO:0000256" key="1">
    <source>
        <dbReference type="ARBA" id="ARBA00004141"/>
    </source>
</evidence>
<dbReference type="Pfam" id="PF01694">
    <property type="entry name" value="Rhomboid"/>
    <property type="match status" value="1"/>
</dbReference>
<name>A0ABR1UW50_9PEZI</name>
<dbReference type="InterPro" id="IPR035952">
    <property type="entry name" value="Rhomboid-like_sf"/>
</dbReference>